<proteinExistence type="predicted"/>
<dbReference type="AlphaFoldDB" id="A0A1H7S6X4"/>
<dbReference type="OrthoDB" id="1163128at2"/>
<keyword evidence="2" id="KW-1185">Reference proteome</keyword>
<evidence type="ECO:0000313" key="2">
    <source>
        <dbReference type="Proteomes" id="UP000198521"/>
    </source>
</evidence>
<dbReference type="Gene3D" id="3.40.50.1820">
    <property type="entry name" value="alpha/beta hydrolase"/>
    <property type="match status" value="1"/>
</dbReference>
<dbReference type="Proteomes" id="UP000198521">
    <property type="component" value="Unassembled WGS sequence"/>
</dbReference>
<dbReference type="PROSITE" id="PS51257">
    <property type="entry name" value="PROKAR_LIPOPROTEIN"/>
    <property type="match status" value="1"/>
</dbReference>
<name>A0A1H7S6X4_AQUAM</name>
<reference evidence="1 2" key="1">
    <citation type="submission" date="2016-10" db="EMBL/GenBank/DDBJ databases">
        <authorList>
            <person name="de Groot N.N."/>
        </authorList>
    </citation>
    <scope>NUCLEOTIDE SEQUENCE [LARGE SCALE GENOMIC DNA]</scope>
    <source>
        <strain evidence="1 2">DSM 25232</strain>
    </source>
</reference>
<gene>
    <name evidence="1" type="ORF">SAMN04487910_2999</name>
</gene>
<dbReference type="EMBL" id="FOAB01000005">
    <property type="protein sequence ID" value="SEL67484.1"/>
    <property type="molecule type" value="Genomic_DNA"/>
</dbReference>
<sequence length="288" mass="32483">MKHYRMYTTVLILSLFFISCDSDDDIVIDEPLEISQEIKDLIYFKGDEDAPIVLINVQSGPDTALSTDEVDEIFQTFDTTDLLAVNVHQAQTLNPNPFENDDITFNQAINFNSESVEMLYKVVNYFKNQGRTVYVLGISFGAFVTQDLIAKKGIDVADKYLIMAGRLDMETVMWEAFSEGRAGYFENGTNPIPDQEPEMDVIDRNLNRLAAGFAMNRYTELLDSFDDLSSITYVYGEVDQAVGRLTTSEIELLQSKNTNIITGSGDHDQTINDFIEQGFDEAFGIQLQ</sequence>
<organism evidence="1 2">
    <name type="scientific">Aquimarina amphilecti</name>
    <dbReference type="NCBI Taxonomy" id="1038014"/>
    <lineage>
        <taxon>Bacteria</taxon>
        <taxon>Pseudomonadati</taxon>
        <taxon>Bacteroidota</taxon>
        <taxon>Flavobacteriia</taxon>
        <taxon>Flavobacteriales</taxon>
        <taxon>Flavobacteriaceae</taxon>
        <taxon>Aquimarina</taxon>
    </lineage>
</organism>
<evidence type="ECO:0000313" key="1">
    <source>
        <dbReference type="EMBL" id="SEL67484.1"/>
    </source>
</evidence>
<dbReference type="STRING" id="1038014.SAMN04487910_2999"/>
<evidence type="ECO:0008006" key="3">
    <source>
        <dbReference type="Google" id="ProtNLM"/>
    </source>
</evidence>
<dbReference type="RefSeq" id="WP_139195666.1">
    <property type="nucleotide sequence ID" value="NZ_FOAB01000005.1"/>
</dbReference>
<dbReference type="InterPro" id="IPR029058">
    <property type="entry name" value="AB_hydrolase_fold"/>
</dbReference>
<protein>
    <recommendedName>
        <fullName evidence="3">Pimeloyl-ACP methyl ester carboxylesterase</fullName>
    </recommendedName>
</protein>
<accession>A0A1H7S6X4</accession>